<evidence type="ECO:0000256" key="2">
    <source>
        <dbReference type="SAM" id="MobiDB-lite"/>
    </source>
</evidence>
<dbReference type="GO" id="GO:0004197">
    <property type="term" value="F:cysteine-type endopeptidase activity"/>
    <property type="evidence" value="ECO:0007669"/>
    <property type="project" value="InterPro"/>
</dbReference>
<gene>
    <name evidence="4" type="ORF">BCR44DRAFT_72467</name>
</gene>
<dbReference type="GO" id="GO:0005737">
    <property type="term" value="C:cytoplasm"/>
    <property type="evidence" value="ECO:0007669"/>
    <property type="project" value="TreeGrafter"/>
</dbReference>
<evidence type="ECO:0000259" key="3">
    <source>
        <dbReference type="Pfam" id="PF00656"/>
    </source>
</evidence>
<sequence>MPNAALVLGMTCPDHPSVPHTPVFGPASANMVDLVDSTGIYGKIDYLTDKNGQDVTRDDILSTLRDMVAQAEPGDQLMFSALGYGGQVPVAEGSAECEADGMNEVMWASDGPILDSEIREILGQLPAGVDMTLAFDQQSAGTLADLDVGSLDANIVCIASSADGETVYGTADNTTFVSEFEAILQEHPDYTWSQVAAEINARIPHEQAQTVNVSASNNELLDTPIFSGSLAAHTDDATNDLAAAQAAADDEADQEHQDAPGEGEAESSLQERAGSAHAGTAENAGHFLGELLLALIEASKNSEPGPPPPDGWIEQDPNEM</sequence>
<proteinExistence type="inferred from homology"/>
<dbReference type="Proteomes" id="UP000193411">
    <property type="component" value="Unassembled WGS sequence"/>
</dbReference>
<keyword evidence="5" id="KW-1185">Reference proteome</keyword>
<dbReference type="PANTHER" id="PTHR48104:SF30">
    <property type="entry name" value="METACASPASE-1"/>
    <property type="match status" value="1"/>
</dbReference>
<feature type="non-terminal residue" evidence="4">
    <location>
        <position position="320"/>
    </location>
</feature>
<evidence type="ECO:0000256" key="1">
    <source>
        <dbReference type="ARBA" id="ARBA00009005"/>
    </source>
</evidence>
<reference evidence="4 5" key="1">
    <citation type="submission" date="2016-07" db="EMBL/GenBank/DDBJ databases">
        <title>Pervasive Adenine N6-methylation of Active Genes in Fungi.</title>
        <authorList>
            <consortium name="DOE Joint Genome Institute"/>
            <person name="Mondo S.J."/>
            <person name="Dannebaum R.O."/>
            <person name="Kuo R.C."/>
            <person name="Labutti K."/>
            <person name="Haridas S."/>
            <person name="Kuo A."/>
            <person name="Salamov A."/>
            <person name="Ahrendt S.R."/>
            <person name="Lipzen A."/>
            <person name="Sullivan W."/>
            <person name="Andreopoulos W.B."/>
            <person name="Clum A."/>
            <person name="Lindquist E."/>
            <person name="Daum C."/>
            <person name="Ramamoorthy G.K."/>
            <person name="Gryganskyi A."/>
            <person name="Culley D."/>
            <person name="Magnuson J.K."/>
            <person name="James T.Y."/>
            <person name="O'Malley M.A."/>
            <person name="Stajich J.E."/>
            <person name="Spatafora J.W."/>
            <person name="Visel A."/>
            <person name="Grigoriev I.V."/>
        </authorList>
    </citation>
    <scope>NUCLEOTIDE SEQUENCE [LARGE SCALE GENOMIC DNA]</scope>
    <source>
        <strain evidence="4 5">PL171</strain>
    </source>
</reference>
<evidence type="ECO:0000313" key="5">
    <source>
        <dbReference type="Proteomes" id="UP000193411"/>
    </source>
</evidence>
<feature type="region of interest" description="Disordered" evidence="2">
    <location>
        <begin position="298"/>
        <end position="320"/>
    </location>
</feature>
<dbReference type="InterPro" id="IPR011600">
    <property type="entry name" value="Pept_C14_caspase"/>
</dbReference>
<dbReference type="OrthoDB" id="3223806at2759"/>
<dbReference type="Pfam" id="PF00656">
    <property type="entry name" value="Peptidase_C14"/>
    <property type="match status" value="1"/>
</dbReference>
<dbReference type="AlphaFoldDB" id="A0A1Y2HUC7"/>
<comment type="similarity">
    <text evidence="1">Belongs to the peptidase C14B family.</text>
</comment>
<dbReference type="PANTHER" id="PTHR48104">
    <property type="entry name" value="METACASPASE-4"/>
    <property type="match status" value="1"/>
</dbReference>
<evidence type="ECO:0000313" key="4">
    <source>
        <dbReference type="EMBL" id="ORZ37293.1"/>
    </source>
</evidence>
<dbReference type="InterPro" id="IPR050452">
    <property type="entry name" value="Metacaspase"/>
</dbReference>
<accession>A0A1Y2HUC7</accession>
<name>A0A1Y2HUC7_9FUNG</name>
<organism evidence="4 5">
    <name type="scientific">Catenaria anguillulae PL171</name>
    <dbReference type="NCBI Taxonomy" id="765915"/>
    <lineage>
        <taxon>Eukaryota</taxon>
        <taxon>Fungi</taxon>
        <taxon>Fungi incertae sedis</taxon>
        <taxon>Blastocladiomycota</taxon>
        <taxon>Blastocladiomycetes</taxon>
        <taxon>Blastocladiales</taxon>
        <taxon>Catenariaceae</taxon>
        <taxon>Catenaria</taxon>
    </lineage>
</organism>
<feature type="domain" description="Peptidase C14 caspase" evidence="3">
    <location>
        <begin position="51"/>
        <end position="212"/>
    </location>
</feature>
<comment type="caution">
    <text evidence="4">The sequence shown here is derived from an EMBL/GenBank/DDBJ whole genome shotgun (WGS) entry which is preliminary data.</text>
</comment>
<protein>
    <recommendedName>
        <fullName evidence="3">Peptidase C14 caspase domain-containing protein</fullName>
    </recommendedName>
</protein>
<feature type="region of interest" description="Disordered" evidence="2">
    <location>
        <begin position="244"/>
        <end position="283"/>
    </location>
</feature>
<dbReference type="GO" id="GO:0006508">
    <property type="term" value="P:proteolysis"/>
    <property type="evidence" value="ECO:0007669"/>
    <property type="project" value="InterPro"/>
</dbReference>
<dbReference type="EMBL" id="MCFL01000013">
    <property type="protein sequence ID" value="ORZ37293.1"/>
    <property type="molecule type" value="Genomic_DNA"/>
</dbReference>
<dbReference type="Gene3D" id="3.40.50.1460">
    <property type="match status" value="1"/>
</dbReference>